<keyword evidence="2" id="KW-1185">Reference proteome</keyword>
<gene>
    <name evidence="1" type="ORF">CKAN_01435200</name>
</gene>
<dbReference type="GO" id="GO:0010997">
    <property type="term" value="F:anaphase-promoting complex binding"/>
    <property type="evidence" value="ECO:0007669"/>
    <property type="project" value="InterPro"/>
</dbReference>
<comment type="caution">
    <text evidence="1">The sequence shown here is derived from an EMBL/GenBank/DDBJ whole genome shotgun (WGS) entry which is preliminary data.</text>
</comment>
<dbReference type="STRING" id="337451.A0A443P3Z2"/>
<sequence>MSQSGGSSTGGLCDESNASFHFPADLVSPQDRKEEALTFLKTDVMEALEKEVKSLDEDSWKFAGPRSQIHLISRPGGFPYKPLETTKK</sequence>
<dbReference type="InterPro" id="IPR037547">
    <property type="entry name" value="SAMBA"/>
</dbReference>
<proteinExistence type="predicted"/>
<reference evidence="1 2" key="1">
    <citation type="journal article" date="2019" name="Nat. Plants">
        <title>Stout camphor tree genome fills gaps in understanding of flowering plant genome evolution.</title>
        <authorList>
            <person name="Chaw S.M."/>
            <person name="Liu Y.C."/>
            <person name="Wu Y.W."/>
            <person name="Wang H.Y."/>
            <person name="Lin C.I."/>
            <person name="Wu C.S."/>
            <person name="Ke H.M."/>
            <person name="Chang L.Y."/>
            <person name="Hsu C.Y."/>
            <person name="Yang H.T."/>
            <person name="Sudianto E."/>
            <person name="Hsu M.H."/>
            <person name="Wu K.P."/>
            <person name="Wang L.N."/>
            <person name="Leebens-Mack J.H."/>
            <person name="Tsai I.J."/>
        </authorList>
    </citation>
    <scope>NUCLEOTIDE SEQUENCE [LARGE SCALE GENOMIC DNA]</scope>
    <source>
        <strain evidence="2">cv. Chaw 1501</strain>
        <tissue evidence="1">Young leaves</tissue>
    </source>
</reference>
<dbReference type="OrthoDB" id="1935166at2759"/>
<protein>
    <submittedName>
        <fullName evidence="1">Protein SAMBA</fullName>
    </submittedName>
</protein>
<dbReference type="GO" id="GO:0046621">
    <property type="term" value="P:negative regulation of organ growth"/>
    <property type="evidence" value="ECO:0007669"/>
    <property type="project" value="InterPro"/>
</dbReference>
<dbReference type="PANTHER" id="PTHR37387:SF1">
    <property type="entry name" value="PROTEIN SAMBA"/>
    <property type="match status" value="1"/>
</dbReference>
<name>A0A443P3Z2_9MAGN</name>
<evidence type="ECO:0000313" key="1">
    <source>
        <dbReference type="EMBL" id="RWR85483.1"/>
    </source>
</evidence>
<dbReference type="EMBL" id="QPKB01000005">
    <property type="protein sequence ID" value="RWR85483.1"/>
    <property type="molecule type" value="Genomic_DNA"/>
</dbReference>
<evidence type="ECO:0000313" key="2">
    <source>
        <dbReference type="Proteomes" id="UP000283530"/>
    </source>
</evidence>
<dbReference type="AlphaFoldDB" id="A0A443P3Z2"/>
<organism evidence="1 2">
    <name type="scientific">Cinnamomum micranthum f. kanehirae</name>
    <dbReference type="NCBI Taxonomy" id="337451"/>
    <lineage>
        <taxon>Eukaryota</taxon>
        <taxon>Viridiplantae</taxon>
        <taxon>Streptophyta</taxon>
        <taxon>Embryophyta</taxon>
        <taxon>Tracheophyta</taxon>
        <taxon>Spermatophyta</taxon>
        <taxon>Magnoliopsida</taxon>
        <taxon>Magnoliidae</taxon>
        <taxon>Laurales</taxon>
        <taxon>Lauraceae</taxon>
        <taxon>Cinnamomum</taxon>
    </lineage>
</organism>
<dbReference type="PANTHER" id="PTHR37387">
    <property type="entry name" value="PROTEIN SAMBA"/>
    <property type="match status" value="1"/>
</dbReference>
<dbReference type="Proteomes" id="UP000283530">
    <property type="component" value="Unassembled WGS sequence"/>
</dbReference>
<accession>A0A443P3Z2</accession>